<dbReference type="InterPro" id="IPR020751">
    <property type="entry name" value="aa-tRNA-synth_I_codon-bd_sub2"/>
</dbReference>
<feature type="short sequence motif" description="'HIGH' region" evidence="10">
    <location>
        <begin position="29"/>
        <end position="37"/>
    </location>
</feature>
<comment type="caution">
    <text evidence="10">Lacks conserved residue(s) required for the propagation of feature annotation.</text>
</comment>
<evidence type="ECO:0000256" key="4">
    <source>
        <dbReference type="ARBA" id="ARBA00022598"/>
    </source>
</evidence>
<dbReference type="SUPFAM" id="SSF52374">
    <property type="entry name" value="Nucleotidylyl transferase"/>
    <property type="match status" value="1"/>
</dbReference>
<protein>
    <recommendedName>
        <fullName evidence="10">Lysine--tRNA ligase</fullName>
        <ecNumber evidence="10">6.1.1.6</ecNumber>
    </recommendedName>
    <alternativeName>
        <fullName evidence="10">Lysyl-tRNA synthetase</fullName>
        <shortName evidence="10">LysRS</shortName>
    </alternativeName>
</protein>
<keyword evidence="4 10" id="KW-0436">Ligase</keyword>
<dbReference type="InterPro" id="IPR042078">
    <property type="entry name" value="Lys-tRNA-ligase_SC_fold"/>
</dbReference>
<dbReference type="HAMAP" id="MF_00177">
    <property type="entry name" value="Lys_tRNA_synth_class1"/>
    <property type="match status" value="1"/>
</dbReference>
<evidence type="ECO:0000256" key="7">
    <source>
        <dbReference type="ARBA" id="ARBA00022917"/>
    </source>
</evidence>
<dbReference type="GO" id="GO:0005737">
    <property type="term" value="C:cytoplasm"/>
    <property type="evidence" value="ECO:0007669"/>
    <property type="project" value="UniProtKB-SubCell"/>
</dbReference>
<evidence type="ECO:0000313" key="12">
    <source>
        <dbReference type="Proteomes" id="UP000322997"/>
    </source>
</evidence>
<organism evidence="11 12">
    <name type="scientific">Rossellomorea marisflavi</name>
    <dbReference type="NCBI Taxonomy" id="189381"/>
    <lineage>
        <taxon>Bacteria</taxon>
        <taxon>Bacillati</taxon>
        <taxon>Bacillota</taxon>
        <taxon>Bacilli</taxon>
        <taxon>Bacillales</taxon>
        <taxon>Bacillaceae</taxon>
        <taxon>Rossellomorea</taxon>
    </lineage>
</organism>
<dbReference type="Pfam" id="PF01921">
    <property type="entry name" value="tRNA-synt_1f"/>
    <property type="match status" value="1"/>
</dbReference>
<evidence type="ECO:0000256" key="1">
    <source>
        <dbReference type="ARBA" id="ARBA00004496"/>
    </source>
</evidence>
<dbReference type="PROSITE" id="PS00178">
    <property type="entry name" value="AA_TRNA_LIGASE_I"/>
    <property type="match status" value="1"/>
</dbReference>
<dbReference type="GO" id="GO:0005524">
    <property type="term" value="F:ATP binding"/>
    <property type="evidence" value="ECO:0007669"/>
    <property type="project" value="UniProtKB-UniRule"/>
</dbReference>
<dbReference type="Proteomes" id="UP000322997">
    <property type="component" value="Unassembled WGS sequence"/>
</dbReference>
<dbReference type="AlphaFoldDB" id="A0A5D4S2N3"/>
<dbReference type="GO" id="GO:0004824">
    <property type="term" value="F:lysine-tRNA ligase activity"/>
    <property type="evidence" value="ECO:0007669"/>
    <property type="project" value="UniProtKB-UniRule"/>
</dbReference>
<comment type="caution">
    <text evidence="11">The sequence shown here is derived from an EMBL/GenBank/DDBJ whole genome shotgun (WGS) entry which is preliminary data.</text>
</comment>
<dbReference type="GO" id="GO:0006430">
    <property type="term" value="P:lysyl-tRNA aminoacylation"/>
    <property type="evidence" value="ECO:0007669"/>
    <property type="project" value="UniProtKB-UniRule"/>
</dbReference>
<comment type="catalytic activity">
    <reaction evidence="9 10">
        <text>tRNA(Lys) + L-lysine + ATP = L-lysyl-tRNA(Lys) + AMP + diphosphate</text>
        <dbReference type="Rhea" id="RHEA:20792"/>
        <dbReference type="Rhea" id="RHEA-COMP:9696"/>
        <dbReference type="Rhea" id="RHEA-COMP:9697"/>
        <dbReference type="ChEBI" id="CHEBI:30616"/>
        <dbReference type="ChEBI" id="CHEBI:32551"/>
        <dbReference type="ChEBI" id="CHEBI:33019"/>
        <dbReference type="ChEBI" id="CHEBI:78442"/>
        <dbReference type="ChEBI" id="CHEBI:78529"/>
        <dbReference type="ChEBI" id="CHEBI:456215"/>
        <dbReference type="EC" id="6.1.1.6"/>
    </reaction>
</comment>
<keyword evidence="5 10" id="KW-0547">Nucleotide-binding</keyword>
<feature type="short sequence motif" description="'KMSKS' region" evidence="10">
    <location>
        <begin position="279"/>
        <end position="283"/>
    </location>
</feature>
<dbReference type="NCBIfam" id="TIGR00467">
    <property type="entry name" value="lysS_arch"/>
    <property type="match status" value="1"/>
</dbReference>
<keyword evidence="6 10" id="KW-0067">ATP-binding</keyword>
<accession>A0A5D4S2N3</accession>
<dbReference type="RefSeq" id="WP_148984228.1">
    <property type="nucleotide sequence ID" value="NZ_JBNILK010000001.1"/>
</dbReference>
<gene>
    <name evidence="10 11" type="primary">lysS</name>
    <name evidence="11" type="ORF">FZC83_00255</name>
</gene>
<dbReference type="InterPro" id="IPR001412">
    <property type="entry name" value="aa-tRNA-synth_I_CS"/>
</dbReference>
<dbReference type="GO" id="GO:0000049">
    <property type="term" value="F:tRNA binding"/>
    <property type="evidence" value="ECO:0007669"/>
    <property type="project" value="InterPro"/>
</dbReference>
<dbReference type="Gene3D" id="1.10.10.350">
    <property type="match status" value="1"/>
</dbReference>
<comment type="similarity">
    <text evidence="2 10">Belongs to the class-I aminoacyl-tRNA synthetase family.</text>
</comment>
<name>A0A5D4S2N3_9BACI</name>
<evidence type="ECO:0000256" key="3">
    <source>
        <dbReference type="ARBA" id="ARBA00022490"/>
    </source>
</evidence>
<dbReference type="Gene3D" id="6.10.20.10">
    <property type="entry name" value="Lysine tRNA ligase, stem contact fold domain"/>
    <property type="match status" value="1"/>
</dbReference>
<dbReference type="InterPro" id="IPR002904">
    <property type="entry name" value="Lys-tRNA-ligase"/>
</dbReference>
<evidence type="ECO:0000313" key="11">
    <source>
        <dbReference type="EMBL" id="TYS56046.1"/>
    </source>
</evidence>
<keyword evidence="7 10" id="KW-0648">Protein biosynthesis</keyword>
<keyword evidence="3 10" id="KW-0963">Cytoplasm</keyword>
<proteinExistence type="inferred from homology"/>
<evidence type="ECO:0000256" key="5">
    <source>
        <dbReference type="ARBA" id="ARBA00022741"/>
    </source>
</evidence>
<evidence type="ECO:0000256" key="9">
    <source>
        <dbReference type="ARBA" id="ARBA00048573"/>
    </source>
</evidence>
<dbReference type="PANTHER" id="PTHR37940">
    <property type="entry name" value="LYSINE--TRNA LIGASE"/>
    <property type="match status" value="1"/>
</dbReference>
<evidence type="ECO:0000256" key="8">
    <source>
        <dbReference type="ARBA" id="ARBA00023146"/>
    </source>
</evidence>
<evidence type="ECO:0000256" key="6">
    <source>
        <dbReference type="ARBA" id="ARBA00022840"/>
    </source>
</evidence>
<sequence length="511" mass="58398">MHWAYEIAKRIILTDPDLETYTLASGISPSGTVHMGNFREVVTTHFVAQALKAMGKNVRFIFSWDDYDRLRKIPSNIDVAFSEHIGKPYSEVPNPFGEGTWAAHFENEFETSLETFNIHPEFIYQHKEYSSGRYLPSIVRALKKRKEIYDILMEFKTNEPSREERDAFYPVTVYCKTCGKDHVHIDLFSEEALTLTYHCRCGVKGTEKLDSILLKLNWKVDWAMRWSVEGVKFEPGGRDHSSENGSFAASKVIADSIFDYKAPLYTSYEFITQKGLHKKMSSSSGQVLKAEDLLDVYPPEVVLFLFARHRPESAFHIGLDDDVIKNHAEFARVLTAYQDGSLYDPIMKQVVDLTASDVTMPMVSFNQIAGLLPLISFRTDLLASILSDQGIAVQSEELEGVCSRVKNWIQKWNPDKEFKVNADKDVAYFLTLPDDVKRQVQLFRSSIATGADPMHSVYEICRQEDKKKMKSAQKTLFQSIYMLILRKKNGPRLPLLLSAVGKNRFMALLTF</sequence>
<comment type="subcellular location">
    <subcellularLocation>
        <location evidence="1 10">Cytoplasm</location>
    </subcellularLocation>
</comment>
<evidence type="ECO:0000256" key="10">
    <source>
        <dbReference type="HAMAP-Rule" id="MF_00177"/>
    </source>
</evidence>
<reference evidence="11 12" key="1">
    <citation type="submission" date="2019-08" db="EMBL/GenBank/DDBJ databases">
        <title>Bacillus genomes from the desert of Cuatro Cienegas, Coahuila.</title>
        <authorList>
            <person name="Olmedo-Alvarez G."/>
        </authorList>
    </citation>
    <scope>NUCLEOTIDE SEQUENCE [LARGE SCALE GENOMIC DNA]</scope>
    <source>
        <strain evidence="11 12">CH108_3D</strain>
    </source>
</reference>
<dbReference type="PANTHER" id="PTHR37940:SF1">
    <property type="entry name" value="LYSINE--TRNA LIGASE"/>
    <property type="match status" value="1"/>
</dbReference>
<dbReference type="EC" id="6.1.1.6" evidence="10"/>
<evidence type="ECO:0000256" key="2">
    <source>
        <dbReference type="ARBA" id="ARBA00005594"/>
    </source>
</evidence>
<dbReference type="InterPro" id="IPR014729">
    <property type="entry name" value="Rossmann-like_a/b/a_fold"/>
</dbReference>
<dbReference type="InterPro" id="IPR008925">
    <property type="entry name" value="aa_tRNA-synth_I_cd-bd_sf"/>
</dbReference>
<keyword evidence="8 10" id="KW-0030">Aminoacyl-tRNA synthetase</keyword>
<dbReference type="SUPFAM" id="SSF48163">
    <property type="entry name" value="An anticodon-binding domain of class I aminoacyl-tRNA synthetases"/>
    <property type="match status" value="1"/>
</dbReference>
<dbReference type="EMBL" id="VTEQ01000001">
    <property type="protein sequence ID" value="TYS56046.1"/>
    <property type="molecule type" value="Genomic_DNA"/>
</dbReference>
<dbReference type="Gene3D" id="3.40.50.620">
    <property type="entry name" value="HUPs"/>
    <property type="match status" value="2"/>
</dbReference>